<dbReference type="EMBL" id="BSPC01000032">
    <property type="protein sequence ID" value="GLS20609.1"/>
    <property type="molecule type" value="Genomic_DNA"/>
</dbReference>
<reference evidence="8" key="1">
    <citation type="journal article" date="2019" name="Int. J. Syst. Evol. Microbiol.">
        <title>The Global Catalogue of Microorganisms (GCM) 10K type strain sequencing project: providing services to taxonomists for standard genome sequencing and annotation.</title>
        <authorList>
            <consortium name="The Broad Institute Genomics Platform"/>
            <consortium name="The Broad Institute Genome Sequencing Center for Infectious Disease"/>
            <person name="Wu L."/>
            <person name="Ma J."/>
        </authorList>
    </citation>
    <scope>NUCLEOTIDE SEQUENCE [LARGE SCALE GENOMIC DNA]</scope>
    <source>
        <strain evidence="8">NBRC 101365</strain>
    </source>
</reference>
<feature type="chain" id="PRO_5045512730" description="OmpA-like domain-containing protein" evidence="5">
    <location>
        <begin position="27"/>
        <end position="749"/>
    </location>
</feature>
<feature type="signal peptide" evidence="5">
    <location>
        <begin position="1"/>
        <end position="26"/>
    </location>
</feature>
<feature type="region of interest" description="Disordered" evidence="4">
    <location>
        <begin position="30"/>
        <end position="385"/>
    </location>
</feature>
<feature type="compositionally biased region" description="Low complexity" evidence="4">
    <location>
        <begin position="137"/>
        <end position="158"/>
    </location>
</feature>
<dbReference type="RefSeq" id="WP_284313693.1">
    <property type="nucleotide sequence ID" value="NZ_BSPC01000032.1"/>
</dbReference>
<feature type="compositionally biased region" description="Low complexity" evidence="4">
    <location>
        <begin position="314"/>
        <end position="350"/>
    </location>
</feature>
<evidence type="ECO:0000313" key="7">
    <source>
        <dbReference type="EMBL" id="GLS20609.1"/>
    </source>
</evidence>
<feature type="compositionally biased region" description="Basic and acidic residues" evidence="4">
    <location>
        <begin position="548"/>
        <end position="571"/>
    </location>
</feature>
<dbReference type="Pfam" id="PF00691">
    <property type="entry name" value="OmpA"/>
    <property type="match status" value="1"/>
</dbReference>
<keyword evidence="5" id="KW-0732">Signal</keyword>
<dbReference type="InterPro" id="IPR006664">
    <property type="entry name" value="OMP_bac"/>
</dbReference>
<feature type="compositionally biased region" description="Gly residues" evidence="4">
    <location>
        <begin position="351"/>
        <end position="369"/>
    </location>
</feature>
<organism evidence="7 8">
    <name type="scientific">Labrys miyagiensis</name>
    <dbReference type="NCBI Taxonomy" id="346912"/>
    <lineage>
        <taxon>Bacteria</taxon>
        <taxon>Pseudomonadati</taxon>
        <taxon>Pseudomonadota</taxon>
        <taxon>Alphaproteobacteria</taxon>
        <taxon>Hyphomicrobiales</taxon>
        <taxon>Xanthobacteraceae</taxon>
        <taxon>Labrys</taxon>
    </lineage>
</organism>
<dbReference type="CDD" id="cd07185">
    <property type="entry name" value="OmpA_C-like"/>
    <property type="match status" value="1"/>
</dbReference>
<sequence length="749" mass="80231">MSLRKNLIGLVGTLMLAVSPTAIVLAQDTQTPTVEAPGKASPEDVIKRHKQKQQGAGDESQNPEGAPLKPRQGRQKPAAQDDAGGAPAAADDGAPVVKPKRQKPGAAEQDGAGAAPNAADEGAGAPAMKPKRQKPNAAQQDGAGAAPSAADEGAGAPAMKPKRQKPDATQQDGAGAAPNAADEGAGAPAIKPKRQTPAPAAETAAPATSEPAQNNAQPDNAQPDNGQQPGTGKPPRQKGQRPANEGQQGGASPAIGGEPQAQPDQQQGQGQGQGKHRDRTNQQGQPDTPQPEATPNTAGQPQNQGQKPGSQFLPGRQRPAGQGAAPGQDQGQDDGTQQGQGWRNRLPGQGNLPGQGSLPGQGNLPGQGGFQNQQQGGAMPQGQSDFVRAPVNPVAEQRALGLLNDPTPPDRLNNQQLRQRLDVYRGALAGGNLSPGTEQALIERLNGARAALRNRVSDQEYGGPQNAQNGRNSPFGRPQFQEGMPTTQDIPAILADRRPSNVLTIDQLNRRILVYRDASNDQRYSPDDRQAFARYLQDDRGELRRRLISDRGQRQDRLRRPDPGYRLDMDVAPRGPRQQSIWAAEVDDEEIEEQFASRPLRPLPRRYSRADFFAQPEMVMAQPTVRQAIPSVELDTIHFGFNESFIREEEMANLDRVGRILERIVAAHPNEVFVIEGNTDAVGDDAYNLRLSKERAEAVKQALTQYYVISPDNLATAGLGERYLKIPTPEPEQENRRVTIRRVTSLLEN</sequence>
<dbReference type="PROSITE" id="PS51123">
    <property type="entry name" value="OMPA_2"/>
    <property type="match status" value="1"/>
</dbReference>
<evidence type="ECO:0000256" key="4">
    <source>
        <dbReference type="SAM" id="MobiDB-lite"/>
    </source>
</evidence>
<comment type="subcellular location">
    <subcellularLocation>
        <location evidence="1">Membrane</location>
    </subcellularLocation>
</comment>
<keyword evidence="2 3" id="KW-0472">Membrane</keyword>
<feature type="compositionally biased region" description="Polar residues" evidence="4">
    <location>
        <begin position="213"/>
        <end position="230"/>
    </location>
</feature>
<feature type="compositionally biased region" description="Polar residues" evidence="4">
    <location>
        <begin position="281"/>
        <end position="309"/>
    </location>
</feature>
<feature type="region of interest" description="Disordered" evidence="4">
    <location>
        <begin position="457"/>
        <end position="484"/>
    </location>
</feature>
<dbReference type="Proteomes" id="UP001156882">
    <property type="component" value="Unassembled WGS sequence"/>
</dbReference>
<feature type="compositionally biased region" description="Low complexity" evidence="4">
    <location>
        <begin position="105"/>
        <end position="127"/>
    </location>
</feature>
<evidence type="ECO:0000256" key="3">
    <source>
        <dbReference type="PROSITE-ProRule" id="PRU00473"/>
    </source>
</evidence>
<dbReference type="InterPro" id="IPR036737">
    <property type="entry name" value="OmpA-like_sf"/>
</dbReference>
<evidence type="ECO:0000313" key="8">
    <source>
        <dbReference type="Proteomes" id="UP001156882"/>
    </source>
</evidence>
<feature type="domain" description="OmpA-like" evidence="6">
    <location>
        <begin position="626"/>
        <end position="749"/>
    </location>
</feature>
<dbReference type="InterPro" id="IPR006665">
    <property type="entry name" value="OmpA-like"/>
</dbReference>
<protein>
    <recommendedName>
        <fullName evidence="6">OmpA-like domain-containing protein</fullName>
    </recommendedName>
</protein>
<feature type="compositionally biased region" description="Low complexity" evidence="4">
    <location>
        <begin position="172"/>
        <end position="189"/>
    </location>
</feature>
<dbReference type="PRINTS" id="PR01021">
    <property type="entry name" value="OMPADOMAIN"/>
</dbReference>
<accession>A0ABQ6CPI4</accession>
<evidence type="ECO:0000256" key="2">
    <source>
        <dbReference type="ARBA" id="ARBA00023136"/>
    </source>
</evidence>
<comment type="caution">
    <text evidence="7">The sequence shown here is derived from an EMBL/GenBank/DDBJ whole genome shotgun (WGS) entry which is preliminary data.</text>
</comment>
<feature type="compositionally biased region" description="Low complexity" evidence="4">
    <location>
        <begin position="256"/>
        <end position="268"/>
    </location>
</feature>
<feature type="region of interest" description="Disordered" evidence="4">
    <location>
        <begin position="548"/>
        <end position="572"/>
    </location>
</feature>
<feature type="compositionally biased region" description="Low complexity" evidence="4">
    <location>
        <begin position="77"/>
        <end position="95"/>
    </location>
</feature>
<dbReference type="Gene3D" id="3.30.1330.60">
    <property type="entry name" value="OmpA-like domain"/>
    <property type="match status" value="1"/>
</dbReference>
<evidence type="ECO:0000256" key="1">
    <source>
        <dbReference type="ARBA" id="ARBA00004370"/>
    </source>
</evidence>
<feature type="compositionally biased region" description="Low complexity" evidence="4">
    <location>
        <begin position="196"/>
        <end position="212"/>
    </location>
</feature>
<evidence type="ECO:0000256" key="5">
    <source>
        <dbReference type="SAM" id="SignalP"/>
    </source>
</evidence>
<keyword evidence="8" id="KW-1185">Reference proteome</keyword>
<name>A0ABQ6CPI4_9HYPH</name>
<evidence type="ECO:0000259" key="6">
    <source>
        <dbReference type="PROSITE" id="PS51123"/>
    </source>
</evidence>
<proteinExistence type="predicted"/>
<dbReference type="SUPFAM" id="SSF103088">
    <property type="entry name" value="OmpA-like"/>
    <property type="match status" value="1"/>
</dbReference>
<gene>
    <name evidence="7" type="ORF">GCM10007874_36260</name>
</gene>